<dbReference type="InterPro" id="IPR016169">
    <property type="entry name" value="FAD-bd_PCMH_sub2"/>
</dbReference>
<dbReference type="GO" id="GO:0003824">
    <property type="term" value="F:catalytic activity"/>
    <property type="evidence" value="ECO:0007669"/>
    <property type="project" value="InterPro"/>
</dbReference>
<dbReference type="AlphaFoldDB" id="A0A1W2CIH8"/>
<organism evidence="5 6">
    <name type="scientific">Fulvimarina manganoxydans</name>
    <dbReference type="NCBI Taxonomy" id="937218"/>
    <lineage>
        <taxon>Bacteria</taxon>
        <taxon>Pseudomonadati</taxon>
        <taxon>Pseudomonadota</taxon>
        <taxon>Alphaproteobacteria</taxon>
        <taxon>Hyphomicrobiales</taxon>
        <taxon>Aurantimonadaceae</taxon>
        <taxon>Fulvimarina</taxon>
    </lineage>
</organism>
<evidence type="ECO:0000313" key="6">
    <source>
        <dbReference type="Proteomes" id="UP000192656"/>
    </source>
</evidence>
<feature type="domain" description="FAD-binding PCMH-type" evidence="4">
    <location>
        <begin position="18"/>
        <end position="204"/>
    </location>
</feature>
<dbReference type="STRING" id="937218.SAMN06297251_110104"/>
<dbReference type="Gene3D" id="3.30.465.10">
    <property type="match status" value="1"/>
</dbReference>
<evidence type="ECO:0000256" key="3">
    <source>
        <dbReference type="SAM" id="MobiDB-lite"/>
    </source>
</evidence>
<dbReference type="SUPFAM" id="SSF56176">
    <property type="entry name" value="FAD-binding/transporter-associated domain-like"/>
    <property type="match status" value="1"/>
</dbReference>
<gene>
    <name evidence="5" type="ORF">SAMN06297251_110104</name>
</gene>
<evidence type="ECO:0000313" key="5">
    <source>
        <dbReference type="EMBL" id="SMC85023.1"/>
    </source>
</evidence>
<evidence type="ECO:0000256" key="1">
    <source>
        <dbReference type="ARBA" id="ARBA00022630"/>
    </source>
</evidence>
<protein>
    <submittedName>
        <fullName evidence="5">Glycolate oxidase FAD binding subunit</fullName>
    </submittedName>
</protein>
<dbReference type="SUPFAM" id="SSF55103">
    <property type="entry name" value="FAD-linked oxidases, C-terminal domain"/>
    <property type="match status" value="1"/>
</dbReference>
<evidence type="ECO:0000259" key="4">
    <source>
        <dbReference type="PROSITE" id="PS51387"/>
    </source>
</evidence>
<dbReference type="OrthoDB" id="9811557at2"/>
<dbReference type="GO" id="GO:0071949">
    <property type="term" value="F:FAD binding"/>
    <property type="evidence" value="ECO:0007669"/>
    <property type="project" value="InterPro"/>
</dbReference>
<evidence type="ECO:0000256" key="2">
    <source>
        <dbReference type="ARBA" id="ARBA00022827"/>
    </source>
</evidence>
<dbReference type="EMBL" id="FWXR01000010">
    <property type="protein sequence ID" value="SMC85023.1"/>
    <property type="molecule type" value="Genomic_DNA"/>
</dbReference>
<dbReference type="PROSITE" id="PS51387">
    <property type="entry name" value="FAD_PCMH"/>
    <property type="match status" value="1"/>
</dbReference>
<dbReference type="InterPro" id="IPR036318">
    <property type="entry name" value="FAD-bd_PCMH-like_sf"/>
</dbReference>
<proteinExistence type="predicted"/>
<dbReference type="RefSeq" id="WP_084410382.1">
    <property type="nucleotide sequence ID" value="NZ_FWXR01000010.1"/>
</dbReference>
<keyword evidence="1" id="KW-0285">Flavoprotein</keyword>
<dbReference type="InterPro" id="IPR006094">
    <property type="entry name" value="Oxid_FAD_bind_N"/>
</dbReference>
<dbReference type="InterPro" id="IPR016166">
    <property type="entry name" value="FAD-bd_PCMH"/>
</dbReference>
<sequence>MTERSASRLAEAQSPAPPSTDASRLYAPDSLEALREIVAAAVSLEEPLAIEGSGSKSGLGRPVNTAATLSTAKLTGVTLYEPDELVLSARAGTPIAEIEALIDENGQRLEFEPIDYGPLHARERGLGTLGGVLACNLSGPRRVKQGAARDHVLGITAVSGRAEVFKSGGRVVKNVTGYDLSKGMAGSYGTLAVLSDVTIKVLPKSETETTLLLRGLTDEEAAGAMAAAMGSPAEVSGAAHLPMLVARRVAEGHLGDEPATAIRLEGFGPSVAARDAYLSAALQNVARLERLEGEASQAFWRDVKDVVPFADGTDKPVWRVSLAPTAGHQLVMGLRRHAAIDAFYDWQGGLVWLRMESGDAEADLIRAGIAQLGGGHATLVRASESLRAATDVFQPQPAPLAALAKRLKSEFDPAGILNPGRMG</sequence>
<dbReference type="PANTHER" id="PTHR11748:SF103">
    <property type="entry name" value="GLYCOLATE OXIDASE SUBUNIT GLCE"/>
    <property type="match status" value="1"/>
</dbReference>
<dbReference type="Proteomes" id="UP000192656">
    <property type="component" value="Unassembled WGS sequence"/>
</dbReference>
<keyword evidence="2" id="KW-0274">FAD</keyword>
<dbReference type="PANTHER" id="PTHR11748">
    <property type="entry name" value="D-LACTATE DEHYDROGENASE"/>
    <property type="match status" value="1"/>
</dbReference>
<dbReference type="NCBIfam" id="NF008439">
    <property type="entry name" value="PRK11282.1"/>
    <property type="match status" value="1"/>
</dbReference>
<accession>A0A1W2CIH8</accession>
<name>A0A1W2CIH8_9HYPH</name>
<keyword evidence="6" id="KW-1185">Reference proteome</keyword>
<reference evidence="5 6" key="1">
    <citation type="submission" date="2017-04" db="EMBL/GenBank/DDBJ databases">
        <authorList>
            <person name="Afonso C.L."/>
            <person name="Miller P.J."/>
            <person name="Scott M.A."/>
            <person name="Spackman E."/>
            <person name="Goraichik I."/>
            <person name="Dimitrov K.M."/>
            <person name="Suarez D.L."/>
            <person name="Swayne D.E."/>
        </authorList>
    </citation>
    <scope>NUCLEOTIDE SEQUENCE [LARGE SCALE GENOMIC DNA]</scope>
    <source>
        <strain evidence="5 6">CGMCC 1.10972</strain>
    </source>
</reference>
<dbReference type="Pfam" id="PF01565">
    <property type="entry name" value="FAD_binding_4"/>
    <property type="match status" value="1"/>
</dbReference>
<feature type="region of interest" description="Disordered" evidence="3">
    <location>
        <begin position="1"/>
        <end position="24"/>
    </location>
</feature>
<dbReference type="InterPro" id="IPR016164">
    <property type="entry name" value="FAD-linked_Oxase-like_C"/>
</dbReference>